<comment type="caution">
    <text evidence="6">The sequence shown here is derived from an EMBL/GenBank/DDBJ whole genome shotgun (WGS) entry which is preliminary data.</text>
</comment>
<evidence type="ECO:0000256" key="3">
    <source>
        <dbReference type="ARBA" id="ARBA00022737"/>
    </source>
</evidence>
<dbReference type="OrthoDB" id="341486at2759"/>
<name>A0A4V6I835_STECR</name>
<evidence type="ECO:0000313" key="6">
    <source>
        <dbReference type="EMBL" id="TMS36483.1"/>
    </source>
</evidence>
<dbReference type="InterPro" id="IPR037593">
    <property type="entry name" value="MIOS/Sea4"/>
</dbReference>
<evidence type="ECO:0000259" key="4">
    <source>
        <dbReference type="Pfam" id="PF17034"/>
    </source>
</evidence>
<gene>
    <name evidence="6" type="ORF">L596_003634</name>
</gene>
<dbReference type="InterPro" id="IPR015943">
    <property type="entry name" value="WD40/YVTN_repeat-like_dom_sf"/>
</dbReference>
<dbReference type="InterPro" id="IPR036322">
    <property type="entry name" value="WD40_repeat_dom_sf"/>
</dbReference>
<protein>
    <submittedName>
        <fullName evidence="6">Uncharacterized protein</fullName>
    </submittedName>
</protein>
<dbReference type="PANTHER" id="PTHR16453">
    <property type="entry name" value="WD40 DOMAIN-CONTAINING PROTEIN MIO FAMILY MEMBER"/>
    <property type="match status" value="1"/>
</dbReference>
<dbReference type="Pfam" id="PF17034">
    <property type="entry name" value="zinc_ribbon_16"/>
    <property type="match status" value="1"/>
</dbReference>
<evidence type="ECO:0000313" key="7">
    <source>
        <dbReference type="Proteomes" id="UP000298663"/>
    </source>
</evidence>
<feature type="domain" description="MIOS-like alpha-solenoid" evidence="5">
    <location>
        <begin position="381"/>
        <end position="623"/>
    </location>
</feature>
<accession>A0A4V6I835</accession>
<organism evidence="6 7">
    <name type="scientific">Steinernema carpocapsae</name>
    <name type="common">Entomopathogenic nematode</name>
    <dbReference type="NCBI Taxonomy" id="34508"/>
    <lineage>
        <taxon>Eukaryota</taxon>
        <taxon>Metazoa</taxon>
        <taxon>Ecdysozoa</taxon>
        <taxon>Nematoda</taxon>
        <taxon>Chromadorea</taxon>
        <taxon>Rhabditida</taxon>
        <taxon>Tylenchina</taxon>
        <taxon>Panagrolaimomorpha</taxon>
        <taxon>Strongyloidoidea</taxon>
        <taxon>Steinernematidae</taxon>
        <taxon>Steinernema</taxon>
    </lineage>
</organism>
<comment type="similarity">
    <text evidence="1">Belongs to the WD repeat mio family.</text>
</comment>
<dbReference type="PANTHER" id="PTHR16453:SF9">
    <property type="entry name" value="GATOR COMPLEX PROTEIN MIOS"/>
    <property type="match status" value="1"/>
</dbReference>
<dbReference type="GO" id="GO:0034198">
    <property type="term" value="P:cellular response to amino acid starvation"/>
    <property type="evidence" value="ECO:0007669"/>
    <property type="project" value="TreeGrafter"/>
</dbReference>
<dbReference type="CDD" id="cd16691">
    <property type="entry name" value="mRING-H2-C3H3C2_Mio"/>
    <property type="match status" value="1"/>
</dbReference>
<keyword evidence="7" id="KW-1185">Reference proteome</keyword>
<dbReference type="STRING" id="34508.A0A4V6I835"/>
<keyword evidence="2" id="KW-0853">WD repeat</keyword>
<dbReference type="GO" id="GO:0005737">
    <property type="term" value="C:cytoplasm"/>
    <property type="evidence" value="ECO:0007669"/>
    <property type="project" value="TreeGrafter"/>
</dbReference>
<dbReference type="InterPro" id="IPR031488">
    <property type="entry name" value="Zn_ribbon_mio"/>
</dbReference>
<dbReference type="Gene3D" id="2.130.10.10">
    <property type="entry name" value="YVTN repeat-like/Quinoprotein amine dehydrogenase"/>
    <property type="match status" value="1"/>
</dbReference>
<reference evidence="6 7" key="2">
    <citation type="journal article" date="2019" name="G3 (Bethesda)">
        <title>Hybrid Assembly of the Genome of the Entomopathogenic Nematode Steinernema carpocapsae Identifies the X-Chromosome.</title>
        <authorList>
            <person name="Serra L."/>
            <person name="Macchietto M."/>
            <person name="Macias-Munoz A."/>
            <person name="McGill C.J."/>
            <person name="Rodriguez I.M."/>
            <person name="Rodriguez B."/>
            <person name="Murad R."/>
            <person name="Mortazavi A."/>
        </authorList>
    </citation>
    <scope>NUCLEOTIDE SEQUENCE [LARGE SCALE GENOMIC DNA]</scope>
    <source>
        <strain evidence="6 7">ALL</strain>
    </source>
</reference>
<evidence type="ECO:0000259" key="5">
    <source>
        <dbReference type="Pfam" id="PF21719"/>
    </source>
</evidence>
<keyword evidence="3" id="KW-0677">Repeat</keyword>
<proteinExistence type="inferred from homology"/>
<dbReference type="EMBL" id="AZBU02000001">
    <property type="protein sequence ID" value="TMS36483.1"/>
    <property type="molecule type" value="Genomic_DNA"/>
</dbReference>
<sequence>MFHDVRWIPDALDPNRFFVINQSCLEVRTLDKNLQSVPIKTIQYDVAGERHKDACCYTLERQRDDNPVAIGYSDGRICVVNPIKDDCVQELRNRAMCEQTRPIHKLSWSPTNPAWISAAQLKYRHCEPIVSFYDISKSSKKLRDLNSIYEISFCEGTDATWFPGTPETFGIGTKKSVQLFDLREKNKISEITVDGVLALTADPLEQNRFACVSRSGIRLYDRRYNHGKRPLHEFRFSVPYRPGNKVRRLMFHPRRLNNLSLVTRDSRILNEYIPTPRTYYDLKEHQIEKFNPKPTQKDRLLYFNRHVPFDRKIWSFDWHPQLSDRILLAFQDRTMLAFEDKQFVDFDIGDEQYAFVEGESLKVQEIEPEQEADEICILHLMKERVANGYGIAEGSLKLTDLISQCATVIASDETATEELRACWDWMSRVVHMDFSTDYGIKYNSSFPGALTVLHSLSGPDESVSEVNDQNKFIRRLKMRTKKHPRRDILLKLCGWPPIYRGDEIDAVDQISHELSQETSTATKAIAMAFFTCRSAKAKEYFDQWRNIPDPDLKKDFDYVRSYIDLSEISMDSQSSYHERIQDPYLSAIVLYIQTRLSYQNNLMQIIKLTTMSINDRIALAAIFMSDLELRRAVLEMQEESRNRLDGLLICGLGCHEACHKLLQGYTNRTGDIQTVSIILVATDCFFNGKEPVLHGVSSPFQTTVRSHVTVPELGHNTPWIRRSYCCIQDYFGLLNSWRMWVNRAYLASLLQCRLRVIPPRESQAVLACGFCGAQAFTDTTEEEDIAKSLMVYSGRMHQVVNANRVIPRTMACYSCRKPLPKCALCRFNIGSPVFVEDTQSPISHWFVWCTACHHGGHLTHVMSWFDENDVCVVPGCECCCRKRGHIESVCCLRDYDTSV</sequence>
<dbReference type="EMBL" id="CM016762">
    <property type="protein sequence ID" value="TMS36483.1"/>
    <property type="molecule type" value="Genomic_DNA"/>
</dbReference>
<dbReference type="SUPFAM" id="SSF50978">
    <property type="entry name" value="WD40 repeat-like"/>
    <property type="match status" value="1"/>
</dbReference>
<dbReference type="Pfam" id="PF21719">
    <property type="entry name" value="MIOS_a-sol"/>
    <property type="match status" value="1"/>
</dbReference>
<dbReference type="InterPro" id="IPR049092">
    <property type="entry name" value="MIOS_a-sol"/>
</dbReference>
<evidence type="ECO:0000256" key="1">
    <source>
        <dbReference type="ARBA" id="ARBA00009713"/>
    </source>
</evidence>
<feature type="domain" description="GATOR2 complex protein MIO zinc-ribbon like" evidence="4">
    <location>
        <begin position="768"/>
        <end position="882"/>
    </location>
</feature>
<dbReference type="AlphaFoldDB" id="A0A4V6I835"/>
<reference evidence="6 7" key="1">
    <citation type="journal article" date="2015" name="Genome Biol.">
        <title>Comparative genomics of Steinernema reveals deeply conserved gene regulatory networks.</title>
        <authorList>
            <person name="Dillman A.R."/>
            <person name="Macchietto M."/>
            <person name="Porter C.F."/>
            <person name="Rogers A."/>
            <person name="Williams B."/>
            <person name="Antoshechkin I."/>
            <person name="Lee M.M."/>
            <person name="Goodwin Z."/>
            <person name="Lu X."/>
            <person name="Lewis E.E."/>
            <person name="Goodrich-Blair H."/>
            <person name="Stock S.P."/>
            <person name="Adams B.J."/>
            <person name="Sternberg P.W."/>
            <person name="Mortazavi A."/>
        </authorList>
    </citation>
    <scope>NUCLEOTIDE SEQUENCE [LARGE SCALE GENOMIC DNA]</scope>
    <source>
        <strain evidence="6 7">ALL</strain>
    </source>
</reference>
<evidence type="ECO:0000256" key="2">
    <source>
        <dbReference type="ARBA" id="ARBA00022574"/>
    </source>
</evidence>
<dbReference type="GO" id="GO:1904263">
    <property type="term" value="P:positive regulation of TORC1 signaling"/>
    <property type="evidence" value="ECO:0007669"/>
    <property type="project" value="TreeGrafter"/>
</dbReference>
<dbReference type="Proteomes" id="UP000298663">
    <property type="component" value="Chromosome X"/>
</dbReference>